<keyword evidence="2" id="KW-1185">Reference proteome</keyword>
<dbReference type="AlphaFoldDB" id="A0A182T7M5"/>
<protein>
    <submittedName>
        <fullName evidence="1">Uncharacterized protein</fullName>
    </submittedName>
</protein>
<accession>A0A182T7M5</accession>
<reference evidence="2" key="1">
    <citation type="submission" date="2013-09" db="EMBL/GenBank/DDBJ databases">
        <title>The Genome Sequence of Anopheles maculatus species B.</title>
        <authorList>
            <consortium name="The Broad Institute Genomics Platform"/>
            <person name="Neafsey D.E."/>
            <person name="Besansky N."/>
            <person name="Howell P."/>
            <person name="Walton C."/>
            <person name="Young S.K."/>
            <person name="Zeng Q."/>
            <person name="Gargeya S."/>
            <person name="Fitzgerald M."/>
            <person name="Haas B."/>
            <person name="Abouelleil A."/>
            <person name="Allen A.W."/>
            <person name="Alvarado L."/>
            <person name="Arachchi H.M."/>
            <person name="Berlin A.M."/>
            <person name="Chapman S.B."/>
            <person name="Gainer-Dewar J."/>
            <person name="Goldberg J."/>
            <person name="Griggs A."/>
            <person name="Gujja S."/>
            <person name="Hansen M."/>
            <person name="Howarth C."/>
            <person name="Imamovic A."/>
            <person name="Ireland A."/>
            <person name="Larimer J."/>
            <person name="McCowan C."/>
            <person name="Murphy C."/>
            <person name="Pearson M."/>
            <person name="Poon T.W."/>
            <person name="Priest M."/>
            <person name="Roberts A."/>
            <person name="Saif S."/>
            <person name="Shea T."/>
            <person name="Sisk P."/>
            <person name="Sykes S."/>
            <person name="Wortman J."/>
            <person name="Nusbaum C."/>
            <person name="Birren B."/>
        </authorList>
    </citation>
    <scope>NUCLEOTIDE SEQUENCE [LARGE SCALE GENOMIC DNA]</scope>
    <source>
        <strain evidence="2">maculatus3</strain>
    </source>
</reference>
<reference evidence="1" key="2">
    <citation type="submission" date="2020-05" db="UniProtKB">
        <authorList>
            <consortium name="EnsemblMetazoa"/>
        </authorList>
    </citation>
    <scope>IDENTIFICATION</scope>
    <source>
        <strain evidence="1">maculatus3</strain>
    </source>
</reference>
<proteinExistence type="predicted"/>
<evidence type="ECO:0000313" key="1">
    <source>
        <dbReference type="EnsemblMetazoa" id="AMAM021277-PA"/>
    </source>
</evidence>
<dbReference type="EnsemblMetazoa" id="AMAM021277-RA">
    <property type="protein sequence ID" value="AMAM021277-PA"/>
    <property type="gene ID" value="AMAM021277"/>
</dbReference>
<name>A0A182T7M5_9DIPT</name>
<evidence type="ECO:0000313" key="2">
    <source>
        <dbReference type="Proteomes" id="UP000075901"/>
    </source>
</evidence>
<organism evidence="1 2">
    <name type="scientific">Anopheles maculatus</name>
    <dbReference type="NCBI Taxonomy" id="74869"/>
    <lineage>
        <taxon>Eukaryota</taxon>
        <taxon>Metazoa</taxon>
        <taxon>Ecdysozoa</taxon>
        <taxon>Arthropoda</taxon>
        <taxon>Hexapoda</taxon>
        <taxon>Insecta</taxon>
        <taxon>Pterygota</taxon>
        <taxon>Neoptera</taxon>
        <taxon>Endopterygota</taxon>
        <taxon>Diptera</taxon>
        <taxon>Nematocera</taxon>
        <taxon>Culicoidea</taxon>
        <taxon>Culicidae</taxon>
        <taxon>Anophelinae</taxon>
        <taxon>Anopheles</taxon>
        <taxon>Anopheles maculatus group</taxon>
    </lineage>
</organism>
<dbReference type="Proteomes" id="UP000075901">
    <property type="component" value="Unassembled WGS sequence"/>
</dbReference>
<sequence>MVRCLGQRHRTTPCHDQALHRSCKPLLPAIFPNWTRCYKT</sequence>
<dbReference type="VEuPathDB" id="VectorBase:AMAM021277"/>